<dbReference type="Gene3D" id="1.10.10.10">
    <property type="entry name" value="Winged helix-like DNA-binding domain superfamily/Winged helix DNA-binding domain"/>
    <property type="match status" value="1"/>
</dbReference>
<keyword evidence="4" id="KW-0805">Transcription regulation</keyword>
<dbReference type="GO" id="GO:0030154">
    <property type="term" value="P:cell differentiation"/>
    <property type="evidence" value="ECO:0007669"/>
    <property type="project" value="TreeGrafter"/>
</dbReference>
<evidence type="ECO:0000259" key="11">
    <source>
        <dbReference type="PROSITE" id="PS50061"/>
    </source>
</evidence>
<dbReference type="SMART" id="SM00413">
    <property type="entry name" value="ETS"/>
    <property type="match status" value="1"/>
</dbReference>
<feature type="compositionally biased region" description="Low complexity" evidence="10">
    <location>
        <begin position="282"/>
        <end position="295"/>
    </location>
</feature>
<keyword evidence="7" id="KW-0804">Transcription</keyword>
<dbReference type="AlphaFoldDB" id="A0A8C0W6R0"/>
<dbReference type="FunFam" id="1.10.10.10:FF:000066">
    <property type="entry name" value="ETS-related transcription factor Elf-2 isoform X1"/>
    <property type="match status" value="1"/>
</dbReference>
<dbReference type="GO" id="GO:0005634">
    <property type="term" value="C:nucleus"/>
    <property type="evidence" value="ECO:0007669"/>
    <property type="project" value="UniProtKB-SubCell"/>
</dbReference>
<sequence length="505" mass="53963">MATSLHEGPTNQLDLLIRAVEASVHSSNAHCTDKTIEAAEALLHMESPTCLRDSRSPVEVFVPPCVSTPEFIHAAMRPDVITETVVEVSTEESEPMDTSPIPTSPDSQEPMKKKKGNTTYLWEFLLDLLQDKNTCPRYIKWTQREKGIFKLVDSKAVSKLWGKHKNKPDMNYETMGRALRYYYQRGILAKVEGQRLVYQFKDMPKNIVVIDDDKSEACSEDLATADEKSLERVSLSAESLLKAAASVRGGKSSSPLNCARAEKGVARVVNLTSPGHGHDTASRSPTTASSVSAAAAPRTVRVAMQVPVVMTSLGQKISTVAVQSVNAGASLMTTTSPTTAASPKVVIQTIPAVTPASAENGDRITMQPAKIITIPATQLAQCHLQTKSNLAGSGSINIVGTPLAVRALTPVSIAHGAPVMRLSVPAQQASGQTPPRVISAVIKGPDAKSEAVARKQEQDVKTLQLVEDKPADGNKTVTHVVVVSAPSAIALPVTMKTEGLVTCEK</sequence>
<gene>
    <name evidence="12" type="primary">Elf2</name>
</gene>
<feature type="region of interest" description="Disordered" evidence="10">
    <location>
        <begin position="87"/>
        <end position="113"/>
    </location>
</feature>
<evidence type="ECO:0000256" key="9">
    <source>
        <dbReference type="RuleBase" id="RU004019"/>
    </source>
</evidence>
<dbReference type="SUPFAM" id="SSF46785">
    <property type="entry name" value="Winged helix' DNA-binding domain"/>
    <property type="match status" value="1"/>
</dbReference>
<name>A0A8C0W6R0_CASCN</name>
<dbReference type="Ensembl" id="ENSCCNT00000005505.1">
    <property type="protein sequence ID" value="ENSCCNP00000004204.1"/>
    <property type="gene ID" value="ENSCCNG00000004354.1"/>
</dbReference>
<evidence type="ECO:0000256" key="4">
    <source>
        <dbReference type="ARBA" id="ARBA00023015"/>
    </source>
</evidence>
<evidence type="ECO:0000313" key="12">
    <source>
        <dbReference type="Ensembl" id="ENSCCNP00000004204.1"/>
    </source>
</evidence>
<dbReference type="PROSITE" id="PS50061">
    <property type="entry name" value="ETS_DOMAIN_3"/>
    <property type="match status" value="1"/>
</dbReference>
<evidence type="ECO:0000256" key="3">
    <source>
        <dbReference type="ARBA" id="ARBA00022553"/>
    </source>
</evidence>
<keyword evidence="3" id="KW-0597">Phosphoprotein</keyword>
<evidence type="ECO:0000256" key="8">
    <source>
        <dbReference type="ARBA" id="ARBA00023242"/>
    </source>
</evidence>
<dbReference type="PANTHER" id="PTHR11849:SF10">
    <property type="entry name" value="ETS-RELATED TRANSCRIPTION FACTOR ELF-2"/>
    <property type="match status" value="1"/>
</dbReference>
<keyword evidence="5 9" id="KW-0238">DNA-binding</keyword>
<dbReference type="GO" id="GO:0043565">
    <property type="term" value="F:sequence-specific DNA binding"/>
    <property type="evidence" value="ECO:0007669"/>
    <property type="project" value="InterPro"/>
</dbReference>
<comment type="subcellular location">
    <subcellularLocation>
        <location evidence="1 9">Nucleus</location>
    </subcellularLocation>
</comment>
<evidence type="ECO:0000256" key="7">
    <source>
        <dbReference type="ARBA" id="ARBA00023163"/>
    </source>
</evidence>
<dbReference type="InterPro" id="IPR046328">
    <property type="entry name" value="ETS_fam"/>
</dbReference>
<evidence type="ECO:0000256" key="1">
    <source>
        <dbReference type="ARBA" id="ARBA00004123"/>
    </source>
</evidence>
<accession>A0A8C0W6R0</accession>
<feature type="domain" description="ETS" evidence="11">
    <location>
        <begin position="119"/>
        <end position="201"/>
    </location>
</feature>
<dbReference type="PROSITE" id="PS00345">
    <property type="entry name" value="ETS_DOMAIN_1"/>
    <property type="match status" value="1"/>
</dbReference>
<proteinExistence type="inferred from homology"/>
<dbReference type="PRINTS" id="PR00454">
    <property type="entry name" value="ETSDOMAIN"/>
</dbReference>
<organism evidence="12">
    <name type="scientific">Castor canadensis</name>
    <name type="common">American beaver</name>
    <dbReference type="NCBI Taxonomy" id="51338"/>
    <lineage>
        <taxon>Eukaryota</taxon>
        <taxon>Metazoa</taxon>
        <taxon>Chordata</taxon>
        <taxon>Craniata</taxon>
        <taxon>Vertebrata</taxon>
        <taxon>Euteleostomi</taxon>
        <taxon>Mammalia</taxon>
        <taxon>Eutheria</taxon>
        <taxon>Euarchontoglires</taxon>
        <taxon>Glires</taxon>
        <taxon>Rodentia</taxon>
        <taxon>Castorimorpha</taxon>
        <taxon>Castoridae</taxon>
        <taxon>Castor</taxon>
    </lineage>
</organism>
<dbReference type="InterPro" id="IPR036390">
    <property type="entry name" value="WH_DNA-bd_sf"/>
</dbReference>
<keyword evidence="8 9" id="KW-0539">Nucleus</keyword>
<dbReference type="GO" id="GO:0000981">
    <property type="term" value="F:DNA-binding transcription factor activity, RNA polymerase II-specific"/>
    <property type="evidence" value="ECO:0007669"/>
    <property type="project" value="TreeGrafter"/>
</dbReference>
<protein>
    <recommendedName>
        <fullName evidence="11">ETS domain-containing protein</fullName>
    </recommendedName>
</protein>
<comment type="similarity">
    <text evidence="2 9">Belongs to the ETS family.</text>
</comment>
<evidence type="ECO:0000256" key="5">
    <source>
        <dbReference type="ARBA" id="ARBA00023125"/>
    </source>
</evidence>
<dbReference type="Pfam" id="PF12310">
    <property type="entry name" value="Elf-1_N"/>
    <property type="match status" value="1"/>
</dbReference>
<evidence type="ECO:0000256" key="2">
    <source>
        <dbReference type="ARBA" id="ARBA00005562"/>
    </source>
</evidence>
<dbReference type="Pfam" id="PF00178">
    <property type="entry name" value="Ets"/>
    <property type="match status" value="1"/>
</dbReference>
<dbReference type="InterPro" id="IPR000418">
    <property type="entry name" value="Ets_dom"/>
</dbReference>
<feature type="region of interest" description="Disordered" evidence="10">
    <location>
        <begin position="272"/>
        <end position="295"/>
    </location>
</feature>
<dbReference type="InterPro" id="IPR022084">
    <property type="entry name" value="TF_Elf_N"/>
</dbReference>
<reference evidence="12" key="1">
    <citation type="submission" date="2023-09" db="UniProtKB">
        <authorList>
            <consortium name="Ensembl"/>
        </authorList>
    </citation>
    <scope>IDENTIFICATION</scope>
</reference>
<dbReference type="PANTHER" id="PTHR11849">
    <property type="entry name" value="ETS"/>
    <property type="match status" value="1"/>
</dbReference>
<evidence type="ECO:0000256" key="6">
    <source>
        <dbReference type="ARBA" id="ARBA00023159"/>
    </source>
</evidence>
<keyword evidence="6" id="KW-0010">Activator</keyword>
<dbReference type="InterPro" id="IPR036388">
    <property type="entry name" value="WH-like_DNA-bd_sf"/>
</dbReference>
<dbReference type="PROSITE" id="PS00346">
    <property type="entry name" value="ETS_DOMAIN_2"/>
    <property type="match status" value="1"/>
</dbReference>
<evidence type="ECO:0000256" key="10">
    <source>
        <dbReference type="SAM" id="MobiDB-lite"/>
    </source>
</evidence>
<dbReference type="GO" id="GO:0045893">
    <property type="term" value="P:positive regulation of DNA-templated transcription"/>
    <property type="evidence" value="ECO:0007669"/>
    <property type="project" value="UniProtKB-ARBA"/>
</dbReference>